<reference evidence="9 10" key="2">
    <citation type="submission" date="2016-08" db="EMBL/GenBank/DDBJ databases">
        <title>Pervasive Adenine N6-methylation of Active Genes in Fungi.</title>
        <authorList>
            <consortium name="DOE Joint Genome Institute"/>
            <person name="Mondo S.J."/>
            <person name="Dannebaum R.O."/>
            <person name="Kuo R.C."/>
            <person name="Labutti K."/>
            <person name="Haridas S."/>
            <person name="Kuo A."/>
            <person name="Salamov A."/>
            <person name="Ahrendt S.R."/>
            <person name="Lipzen A."/>
            <person name="Sullivan W."/>
            <person name="Andreopoulos W.B."/>
            <person name="Clum A."/>
            <person name="Lindquist E."/>
            <person name="Daum C."/>
            <person name="Ramamoorthy G.K."/>
            <person name="Gryganskyi A."/>
            <person name="Culley D."/>
            <person name="Magnuson J.K."/>
            <person name="James T.Y."/>
            <person name="O'Malley M.A."/>
            <person name="Stajich J.E."/>
            <person name="Spatafora J.W."/>
            <person name="Visel A."/>
            <person name="Grigoriev I.V."/>
        </authorList>
    </citation>
    <scope>NUCLEOTIDE SEQUENCE [LARGE SCALE GENOMIC DNA]</scope>
    <source>
        <strain evidence="10">finn</strain>
    </source>
</reference>
<dbReference type="InterPro" id="IPR003368">
    <property type="entry name" value="POMP_repeat"/>
</dbReference>
<evidence type="ECO:0000313" key="10">
    <source>
        <dbReference type="Proteomes" id="UP000193719"/>
    </source>
</evidence>
<dbReference type="AlphaFoldDB" id="A0A1Y1VI54"/>
<name>A0A1Y1VI54_9FUNG</name>
<dbReference type="PANTHER" id="PTHR11319:SF35">
    <property type="entry name" value="OUTER MEMBRANE PROTEIN PMPC-RELATED"/>
    <property type="match status" value="1"/>
</dbReference>
<dbReference type="OrthoDB" id="2116838at2759"/>
<dbReference type="NCBIfam" id="TIGR01376">
    <property type="entry name" value="POMP_repeat"/>
    <property type="match status" value="1"/>
</dbReference>
<dbReference type="EMBL" id="MCFH01000008">
    <property type="protein sequence ID" value="ORX56013.1"/>
    <property type="molecule type" value="Genomic_DNA"/>
</dbReference>
<feature type="transmembrane region" description="Helical" evidence="8">
    <location>
        <begin position="615"/>
        <end position="636"/>
    </location>
</feature>
<evidence type="ECO:0000256" key="3">
    <source>
        <dbReference type="ARBA" id="ARBA00004613"/>
    </source>
</evidence>
<feature type="transmembrane region" description="Helical" evidence="8">
    <location>
        <begin position="854"/>
        <end position="875"/>
    </location>
</feature>
<evidence type="ECO:0000256" key="4">
    <source>
        <dbReference type="ARBA" id="ARBA00022525"/>
    </source>
</evidence>
<keyword evidence="10" id="KW-1185">Reference proteome</keyword>
<keyword evidence="5" id="KW-0732">Signal</keyword>
<evidence type="ECO:0008006" key="11">
    <source>
        <dbReference type="Google" id="ProtNLM"/>
    </source>
</evidence>
<keyword evidence="4" id="KW-0964">Secreted</keyword>
<evidence type="ECO:0000256" key="7">
    <source>
        <dbReference type="ARBA" id="ARBA00023237"/>
    </source>
</evidence>
<accession>A0A1Y1VI54</accession>
<evidence type="ECO:0000256" key="2">
    <source>
        <dbReference type="ARBA" id="ARBA00004442"/>
    </source>
</evidence>
<comment type="subcellular location">
    <subcellularLocation>
        <location evidence="1">Cell envelope</location>
    </subcellularLocation>
    <subcellularLocation>
        <location evidence="2">Cell outer membrane</location>
    </subcellularLocation>
    <subcellularLocation>
        <location evidence="3">Secreted</location>
    </subcellularLocation>
</comment>
<keyword evidence="8" id="KW-1133">Transmembrane helix</keyword>
<feature type="transmembrane region" description="Helical" evidence="8">
    <location>
        <begin position="921"/>
        <end position="944"/>
    </location>
</feature>
<protein>
    <recommendedName>
        <fullName evidence="11">G-protein coupled receptors family 3 profile domain-containing protein</fullName>
    </recommendedName>
</protein>
<gene>
    <name evidence="9" type="ORF">BCR36DRAFT_175699</name>
</gene>
<proteinExistence type="predicted"/>
<feature type="transmembrane region" description="Helical" evidence="8">
    <location>
        <begin position="680"/>
        <end position="700"/>
    </location>
</feature>
<evidence type="ECO:0000313" key="9">
    <source>
        <dbReference type="EMBL" id="ORX56013.1"/>
    </source>
</evidence>
<keyword evidence="6 8" id="KW-0472">Membrane</keyword>
<keyword evidence="8" id="KW-0812">Transmembrane</keyword>
<dbReference type="PANTHER" id="PTHR11319">
    <property type="entry name" value="G PROTEIN-COUPLED RECEPTOR-RELATED"/>
    <property type="match status" value="1"/>
</dbReference>
<evidence type="ECO:0000256" key="6">
    <source>
        <dbReference type="ARBA" id="ARBA00023136"/>
    </source>
</evidence>
<evidence type="ECO:0000256" key="1">
    <source>
        <dbReference type="ARBA" id="ARBA00004196"/>
    </source>
</evidence>
<keyword evidence="7" id="KW-0998">Cell outer membrane</keyword>
<comment type="caution">
    <text evidence="9">The sequence shown here is derived from an EMBL/GenBank/DDBJ whole genome shotgun (WGS) entry which is preliminary data.</text>
</comment>
<feature type="transmembrane region" description="Helical" evidence="8">
    <location>
        <begin position="887"/>
        <end position="909"/>
    </location>
</feature>
<dbReference type="GO" id="GO:0005576">
    <property type="term" value="C:extracellular region"/>
    <property type="evidence" value="ECO:0007669"/>
    <property type="project" value="UniProtKB-SubCell"/>
</dbReference>
<feature type="transmembrane region" description="Helical" evidence="8">
    <location>
        <begin position="798"/>
        <end position="819"/>
    </location>
</feature>
<evidence type="ECO:0000256" key="5">
    <source>
        <dbReference type="ARBA" id="ARBA00022729"/>
    </source>
</evidence>
<feature type="transmembrane region" description="Helical" evidence="8">
    <location>
        <begin position="648"/>
        <end position="668"/>
    </location>
</feature>
<evidence type="ECO:0000256" key="8">
    <source>
        <dbReference type="SAM" id="Phobius"/>
    </source>
</evidence>
<dbReference type="Proteomes" id="UP000193719">
    <property type="component" value="Unassembled WGS sequence"/>
</dbReference>
<reference evidence="9 10" key="1">
    <citation type="submission" date="2016-08" db="EMBL/GenBank/DDBJ databases">
        <title>Genomes of anaerobic fungi encode conserved fungal cellulosomes for biomass hydrolysis.</title>
        <authorList>
            <consortium name="DOE Joint Genome Institute"/>
            <person name="Haitjema C.H."/>
            <person name="Gilmore S.P."/>
            <person name="Henske J.K."/>
            <person name="Solomon K.V."/>
            <person name="De Groot R."/>
            <person name="Kuo A."/>
            <person name="Mondo S.J."/>
            <person name="Salamov A.A."/>
            <person name="Labutti K."/>
            <person name="Zhao Z."/>
            <person name="Chiniquy J."/>
            <person name="Barry K."/>
            <person name="Brewer H.M."/>
            <person name="Purvine S.O."/>
            <person name="Wright A.T."/>
            <person name="Boxma B."/>
            <person name="Van Alen T."/>
            <person name="Hackstein J.H."/>
            <person name="Baker S.E."/>
            <person name="Grigoriev I.V."/>
            <person name="O'Malley M.A."/>
        </authorList>
    </citation>
    <scope>NUCLEOTIDE SEQUENCE [LARGE SCALE GENOMIC DNA]</scope>
    <source>
        <strain evidence="10">finn</strain>
    </source>
</reference>
<sequence length="1024" mass="118120">MNYLDIKDSIYEDINVNGPYTILQSDELILKIENTLFSNCHTGSGYLFNVKNQFRNQYIQFKNVTFTMFQGDNIKINIIDSIFKNITSRNTLPALIDSKYSVINITSSLIENFDINSELIRGESQYYLKDDIFNNIKTNSNSLLSFLYNSVEINNVTVTDIQCIGEYGNTSFILFNSGENPNKLSIKNSNMQSNKSNDSFIKIIGDSIEFVLENSIITKMKCYGPIIDIKSNNSNVLISGLNYSHNINSNKSTCGNIHFSNNLKVSINKSNFTTNICNGNGGILCMDNLIYMDLYIISNLFENNKAINGGAIYFEENKNDISINGSGKIENNTFINNIAENFGGAIYSKHNKLYLVDSNNNEIINNKAGINGAGIFVPYSKKANSFNLSSNIIENNTINSYNNNYSSNPSYITLNNTYENIPIKIISGDYLPLCFILYDEFDIIMMDITKYYSSMSLKVIMEEKNKNFIEAESNNNEVKSDKNGSFTIIGNVCSFTNGQCDLNNLRIFANPNNYTLKIRIDNYNGILSYKFSNIEIEVLSCKSNQVKMKNKNKILYCENPICDDKCPIGISAICEASKEENVNDFNKNKYKCLKGWHGINCQDKDYMNFSKINKAIYIITIPVIIIIFFNIITIILNKKEKIIKDTGYYKILFFSVGLIIYFISNFFITYRTYFNCALYFLFKHIGIFTILCIFYIYVIMGSKLGIVNKQDNKYLLVSSNISLEKNKPYNVNANNYSYNDHNDNNNNNDNIEEINQQIEIKLSMIKSSNSNLKKSKSSIDKKNENKILKRNIKQVHSLIYEILFIYPIYIASIITVIIFKYFKNENYNDANINYFNQNNDGYWSYQCPLNKSDFVYNLISLLLLIVVLSNGKTIINYECIFKCTRYITYSTYVFVVLGPLINIVGFVILNNQRYERVIFETLLNTICYIIVFLFFSWDKLYYIIKKEKKIENYFIYKNYEMCSLHKSLTCGCQLEKKNNNVIPVIEKYIDFYKFCSAIVEKKNGKTRLVRVESKISIFNDHNEQ</sequence>
<organism evidence="9 10">
    <name type="scientific">Piromyces finnis</name>
    <dbReference type="NCBI Taxonomy" id="1754191"/>
    <lineage>
        <taxon>Eukaryota</taxon>
        <taxon>Fungi</taxon>
        <taxon>Fungi incertae sedis</taxon>
        <taxon>Chytridiomycota</taxon>
        <taxon>Chytridiomycota incertae sedis</taxon>
        <taxon>Neocallimastigomycetes</taxon>
        <taxon>Neocallimastigales</taxon>
        <taxon>Neocallimastigaceae</taxon>
        <taxon>Piromyces</taxon>
    </lineage>
</organism>